<evidence type="ECO:0000256" key="1">
    <source>
        <dbReference type="SAM" id="MobiDB-lite"/>
    </source>
</evidence>
<feature type="region of interest" description="Disordered" evidence="1">
    <location>
        <begin position="82"/>
        <end position="105"/>
    </location>
</feature>
<dbReference type="EMBL" id="MU069605">
    <property type="protein sequence ID" value="KAF5837722.1"/>
    <property type="molecule type" value="Genomic_DNA"/>
</dbReference>
<evidence type="ECO:0000313" key="2">
    <source>
        <dbReference type="EMBL" id="KAF5837722.1"/>
    </source>
</evidence>
<proteinExistence type="predicted"/>
<gene>
    <name evidence="2" type="ORF">DUNSADRAFT_3977</name>
</gene>
<dbReference type="Proteomes" id="UP000815325">
    <property type="component" value="Unassembled WGS sequence"/>
</dbReference>
<evidence type="ECO:0008006" key="4">
    <source>
        <dbReference type="Google" id="ProtNLM"/>
    </source>
</evidence>
<protein>
    <recommendedName>
        <fullName evidence="4">Encoded protein</fullName>
    </recommendedName>
</protein>
<sequence length="221" mass="23645">MPANQPNDGPYPLSDALSAFFGSLHPCRYCSDVNNEIPGGCDAVQGSFSAGLVGVLRARFILNLTFKPGTGALVPLGQADPPFLNSNTRPPEAASSDASSTNGSGVHNVTSLQAIISIEPRRYLTQLDAREDYSFMATPLRSDEEQAESKILLRVPEPNPYIPAFVGGELAWGTPPRAGPFRQRNSSATQCIALKKGSKLAAIFYLTIATAASARERLFLF</sequence>
<feature type="compositionally biased region" description="Polar residues" evidence="1">
    <location>
        <begin position="96"/>
        <end position="105"/>
    </location>
</feature>
<accession>A0ABQ7GSY5</accession>
<name>A0ABQ7GSY5_DUNSA</name>
<comment type="caution">
    <text evidence="2">The sequence shown here is derived from an EMBL/GenBank/DDBJ whole genome shotgun (WGS) entry which is preliminary data.</text>
</comment>
<reference evidence="2" key="1">
    <citation type="submission" date="2017-08" db="EMBL/GenBank/DDBJ databases">
        <authorList>
            <person name="Polle J.E."/>
            <person name="Barry K."/>
            <person name="Cushman J."/>
            <person name="Schmutz J."/>
            <person name="Tran D."/>
            <person name="Hathwaick L.T."/>
            <person name="Yim W.C."/>
            <person name="Jenkins J."/>
            <person name="Mckie-Krisberg Z.M."/>
            <person name="Prochnik S."/>
            <person name="Lindquist E."/>
            <person name="Dockter R.B."/>
            <person name="Adam C."/>
            <person name="Molina H."/>
            <person name="Bunkerborg J."/>
            <person name="Jin E."/>
            <person name="Buchheim M."/>
            <person name="Magnuson J."/>
        </authorList>
    </citation>
    <scope>NUCLEOTIDE SEQUENCE</scope>
    <source>
        <strain evidence="2">CCAP 19/18</strain>
    </source>
</reference>
<keyword evidence="3" id="KW-1185">Reference proteome</keyword>
<organism evidence="2 3">
    <name type="scientific">Dunaliella salina</name>
    <name type="common">Green alga</name>
    <name type="synonym">Protococcus salinus</name>
    <dbReference type="NCBI Taxonomy" id="3046"/>
    <lineage>
        <taxon>Eukaryota</taxon>
        <taxon>Viridiplantae</taxon>
        <taxon>Chlorophyta</taxon>
        <taxon>core chlorophytes</taxon>
        <taxon>Chlorophyceae</taxon>
        <taxon>CS clade</taxon>
        <taxon>Chlamydomonadales</taxon>
        <taxon>Dunaliellaceae</taxon>
        <taxon>Dunaliella</taxon>
    </lineage>
</organism>
<evidence type="ECO:0000313" key="3">
    <source>
        <dbReference type="Proteomes" id="UP000815325"/>
    </source>
</evidence>